<accession>A0A562JKP5</accession>
<protein>
    <submittedName>
        <fullName evidence="1">Uncharacterized protein</fullName>
    </submittedName>
</protein>
<dbReference type="RefSeq" id="WP_212633436.1">
    <property type="nucleotide sequence ID" value="NZ_DAMBUX010000009.1"/>
</dbReference>
<evidence type="ECO:0000313" key="1">
    <source>
        <dbReference type="EMBL" id="TWH83791.1"/>
    </source>
</evidence>
<organism evidence="1 2">
    <name type="scientific">Sedimentibacter saalensis</name>
    <dbReference type="NCBI Taxonomy" id="130788"/>
    <lineage>
        <taxon>Bacteria</taxon>
        <taxon>Bacillati</taxon>
        <taxon>Bacillota</taxon>
        <taxon>Tissierellia</taxon>
        <taxon>Sedimentibacter</taxon>
    </lineage>
</organism>
<dbReference type="AlphaFoldDB" id="A0A562JKP5"/>
<dbReference type="EMBL" id="VLKH01000001">
    <property type="protein sequence ID" value="TWH83791.1"/>
    <property type="molecule type" value="Genomic_DNA"/>
</dbReference>
<keyword evidence="2" id="KW-1185">Reference proteome</keyword>
<proteinExistence type="predicted"/>
<name>A0A562JKP5_9FIRM</name>
<reference evidence="1 2" key="1">
    <citation type="submission" date="2019-07" db="EMBL/GenBank/DDBJ databases">
        <title>Genomic Encyclopedia of Type Strains, Phase I: the one thousand microbial genomes (KMG-I) project.</title>
        <authorList>
            <person name="Kyrpides N."/>
        </authorList>
    </citation>
    <scope>NUCLEOTIDE SEQUENCE [LARGE SCALE GENOMIC DNA]</scope>
    <source>
        <strain evidence="1 2">DSM 13558</strain>
    </source>
</reference>
<comment type="caution">
    <text evidence="1">The sequence shown here is derived from an EMBL/GenBank/DDBJ whole genome shotgun (WGS) entry which is preliminary data.</text>
</comment>
<gene>
    <name evidence="1" type="ORF">LY60_00403</name>
</gene>
<evidence type="ECO:0000313" key="2">
    <source>
        <dbReference type="Proteomes" id="UP000315343"/>
    </source>
</evidence>
<sequence length="48" mass="5407">MGNKGIRTIWYSIAVAFFLTGVFTDKTYIFSPLGFCSMIVGNVRSRKL</sequence>
<dbReference type="Proteomes" id="UP000315343">
    <property type="component" value="Unassembled WGS sequence"/>
</dbReference>